<dbReference type="InterPro" id="IPR009057">
    <property type="entry name" value="Homeodomain-like_sf"/>
</dbReference>
<organism evidence="5 6">
    <name type="scientific">Oceaniferula marina</name>
    <dbReference type="NCBI Taxonomy" id="2748318"/>
    <lineage>
        <taxon>Bacteria</taxon>
        <taxon>Pseudomonadati</taxon>
        <taxon>Verrucomicrobiota</taxon>
        <taxon>Verrucomicrobiia</taxon>
        <taxon>Verrucomicrobiales</taxon>
        <taxon>Verrucomicrobiaceae</taxon>
        <taxon>Oceaniferula</taxon>
    </lineage>
</organism>
<dbReference type="AlphaFoldDB" id="A0A851GJ75"/>
<accession>A0A851GJ75</accession>
<dbReference type="InterPro" id="IPR018060">
    <property type="entry name" value="HTH_AraC"/>
</dbReference>
<comment type="caution">
    <text evidence="5">The sequence shown here is derived from an EMBL/GenBank/DDBJ whole genome shotgun (WGS) entry which is preliminary data.</text>
</comment>
<sequence>MNRDPEGAVGFPRILLSQRESYEGSGYWRDNSGDPPNSALVIQHTESGTAWLKTKNGSYEVPAGYAMLFVHGEDSSYGARSSKYQLKFVSMAYTRSICDLFNNVRREFGSVVQMQNGGQAECLMGSLMEAFMAREDPLLQAEEIFRFLIAVYREQLNRHQGDDPVAYGRFLLESQYRSPRNMSEWAEVIGITREHFSREFQRRYGESPAVFLRRQRLHHAQVLMKTSPYSVERIASLSGFSNVQSLRRALRQG</sequence>
<dbReference type="SMART" id="SM00342">
    <property type="entry name" value="HTH_ARAC"/>
    <property type="match status" value="1"/>
</dbReference>
<name>A0A851GJ75_9BACT</name>
<evidence type="ECO:0000256" key="1">
    <source>
        <dbReference type="ARBA" id="ARBA00023015"/>
    </source>
</evidence>
<dbReference type="RefSeq" id="WP_178932457.1">
    <property type="nucleotide sequence ID" value="NZ_JACBAZ010000003.1"/>
</dbReference>
<reference evidence="5 6" key="1">
    <citation type="submission" date="2020-07" db="EMBL/GenBank/DDBJ databases">
        <title>Roseicoccus Jingziensis gen. nov., sp. nov., isolated from coastal seawater.</title>
        <authorList>
            <person name="Feng X."/>
        </authorList>
    </citation>
    <scope>NUCLEOTIDE SEQUENCE [LARGE SCALE GENOMIC DNA]</scope>
    <source>
        <strain evidence="5 6">N1E253</strain>
    </source>
</reference>
<dbReference type="PROSITE" id="PS01124">
    <property type="entry name" value="HTH_ARAC_FAMILY_2"/>
    <property type="match status" value="1"/>
</dbReference>
<evidence type="ECO:0000313" key="5">
    <source>
        <dbReference type="EMBL" id="NWK55921.1"/>
    </source>
</evidence>
<feature type="domain" description="HTH araC/xylS-type" evidence="4">
    <location>
        <begin position="171"/>
        <end position="253"/>
    </location>
</feature>
<proteinExistence type="predicted"/>
<dbReference type="PANTHER" id="PTHR46796">
    <property type="entry name" value="HTH-TYPE TRANSCRIPTIONAL ACTIVATOR RHAS-RELATED"/>
    <property type="match status" value="1"/>
</dbReference>
<evidence type="ECO:0000259" key="4">
    <source>
        <dbReference type="PROSITE" id="PS01124"/>
    </source>
</evidence>
<evidence type="ECO:0000313" key="6">
    <source>
        <dbReference type="Proteomes" id="UP000557872"/>
    </source>
</evidence>
<dbReference type="Proteomes" id="UP000557872">
    <property type="component" value="Unassembled WGS sequence"/>
</dbReference>
<keyword evidence="1" id="KW-0805">Transcription regulation</keyword>
<protein>
    <submittedName>
        <fullName evidence="5">Helix-turn-helix domain-containing protein</fullName>
    </submittedName>
</protein>
<keyword evidence="3" id="KW-0804">Transcription</keyword>
<evidence type="ECO:0000256" key="3">
    <source>
        <dbReference type="ARBA" id="ARBA00023163"/>
    </source>
</evidence>
<dbReference type="GO" id="GO:0003700">
    <property type="term" value="F:DNA-binding transcription factor activity"/>
    <property type="evidence" value="ECO:0007669"/>
    <property type="project" value="InterPro"/>
</dbReference>
<keyword evidence="2" id="KW-0238">DNA-binding</keyword>
<dbReference type="GO" id="GO:0043565">
    <property type="term" value="F:sequence-specific DNA binding"/>
    <property type="evidence" value="ECO:0007669"/>
    <property type="project" value="InterPro"/>
</dbReference>
<dbReference type="InterPro" id="IPR050204">
    <property type="entry name" value="AraC_XylS_family_regulators"/>
</dbReference>
<dbReference type="SUPFAM" id="SSF46689">
    <property type="entry name" value="Homeodomain-like"/>
    <property type="match status" value="1"/>
</dbReference>
<dbReference type="EMBL" id="JACBAZ010000003">
    <property type="protein sequence ID" value="NWK55921.1"/>
    <property type="molecule type" value="Genomic_DNA"/>
</dbReference>
<gene>
    <name evidence="5" type="ORF">HW115_09880</name>
</gene>
<dbReference type="Pfam" id="PF12833">
    <property type="entry name" value="HTH_18"/>
    <property type="match status" value="1"/>
</dbReference>
<keyword evidence="6" id="KW-1185">Reference proteome</keyword>
<evidence type="ECO:0000256" key="2">
    <source>
        <dbReference type="ARBA" id="ARBA00023125"/>
    </source>
</evidence>
<dbReference type="Gene3D" id="1.10.10.60">
    <property type="entry name" value="Homeodomain-like"/>
    <property type="match status" value="2"/>
</dbReference>